<proteinExistence type="predicted"/>
<dbReference type="Proteomes" id="UP000053558">
    <property type="component" value="Unassembled WGS sequence"/>
</dbReference>
<protein>
    <submittedName>
        <fullName evidence="1">Uncharacterized protein</fullName>
    </submittedName>
</protein>
<organism evidence="1 2">
    <name type="scientific">Coniophora puteana (strain RWD-64-598)</name>
    <name type="common">Brown rot fungus</name>
    <dbReference type="NCBI Taxonomy" id="741705"/>
    <lineage>
        <taxon>Eukaryota</taxon>
        <taxon>Fungi</taxon>
        <taxon>Dikarya</taxon>
        <taxon>Basidiomycota</taxon>
        <taxon>Agaricomycotina</taxon>
        <taxon>Agaricomycetes</taxon>
        <taxon>Agaricomycetidae</taxon>
        <taxon>Boletales</taxon>
        <taxon>Coniophorineae</taxon>
        <taxon>Coniophoraceae</taxon>
        <taxon>Coniophora</taxon>
    </lineage>
</organism>
<dbReference type="InterPro" id="IPR023213">
    <property type="entry name" value="CAT-like_dom_sf"/>
</dbReference>
<dbReference type="GeneID" id="19199934"/>
<dbReference type="KEGG" id="cput:CONPUDRAFT_125865"/>
<reference evidence="2" key="1">
    <citation type="journal article" date="2012" name="Science">
        <title>The Paleozoic origin of enzymatic lignin decomposition reconstructed from 31 fungal genomes.</title>
        <authorList>
            <person name="Floudas D."/>
            <person name="Binder M."/>
            <person name="Riley R."/>
            <person name="Barry K."/>
            <person name="Blanchette R.A."/>
            <person name="Henrissat B."/>
            <person name="Martinez A.T."/>
            <person name="Otillar R."/>
            <person name="Spatafora J.W."/>
            <person name="Yadav J.S."/>
            <person name="Aerts A."/>
            <person name="Benoit I."/>
            <person name="Boyd A."/>
            <person name="Carlson A."/>
            <person name="Copeland A."/>
            <person name="Coutinho P.M."/>
            <person name="de Vries R.P."/>
            <person name="Ferreira P."/>
            <person name="Findley K."/>
            <person name="Foster B."/>
            <person name="Gaskell J."/>
            <person name="Glotzer D."/>
            <person name="Gorecki P."/>
            <person name="Heitman J."/>
            <person name="Hesse C."/>
            <person name="Hori C."/>
            <person name="Igarashi K."/>
            <person name="Jurgens J.A."/>
            <person name="Kallen N."/>
            <person name="Kersten P."/>
            <person name="Kohler A."/>
            <person name="Kuees U."/>
            <person name="Kumar T.K.A."/>
            <person name="Kuo A."/>
            <person name="LaButti K."/>
            <person name="Larrondo L.F."/>
            <person name="Lindquist E."/>
            <person name="Ling A."/>
            <person name="Lombard V."/>
            <person name="Lucas S."/>
            <person name="Lundell T."/>
            <person name="Martin R."/>
            <person name="McLaughlin D.J."/>
            <person name="Morgenstern I."/>
            <person name="Morin E."/>
            <person name="Murat C."/>
            <person name="Nagy L.G."/>
            <person name="Nolan M."/>
            <person name="Ohm R.A."/>
            <person name="Patyshakuliyeva A."/>
            <person name="Rokas A."/>
            <person name="Ruiz-Duenas F.J."/>
            <person name="Sabat G."/>
            <person name="Salamov A."/>
            <person name="Samejima M."/>
            <person name="Schmutz J."/>
            <person name="Slot J.C."/>
            <person name="St John F."/>
            <person name="Stenlid J."/>
            <person name="Sun H."/>
            <person name="Sun S."/>
            <person name="Syed K."/>
            <person name="Tsang A."/>
            <person name="Wiebenga A."/>
            <person name="Young D."/>
            <person name="Pisabarro A."/>
            <person name="Eastwood D.C."/>
            <person name="Martin F."/>
            <person name="Cullen D."/>
            <person name="Grigoriev I.V."/>
            <person name="Hibbett D.S."/>
        </authorList>
    </citation>
    <scope>NUCLEOTIDE SEQUENCE [LARGE SCALE GENOMIC DNA]</scope>
    <source>
        <strain evidence="2">RWD-64-598 SS2</strain>
    </source>
</reference>
<evidence type="ECO:0000313" key="1">
    <source>
        <dbReference type="EMBL" id="EIW79542.1"/>
    </source>
</evidence>
<dbReference type="OMA" id="CWHITRL"/>
<evidence type="ECO:0000313" key="2">
    <source>
        <dbReference type="Proteomes" id="UP000053558"/>
    </source>
</evidence>
<keyword evidence="2" id="KW-1185">Reference proteome</keyword>
<dbReference type="AlphaFoldDB" id="A0A5M3MJZ7"/>
<dbReference type="RefSeq" id="XP_007769934.1">
    <property type="nucleotide sequence ID" value="XM_007771744.1"/>
</dbReference>
<dbReference type="Gene3D" id="3.30.559.10">
    <property type="entry name" value="Chloramphenicol acetyltransferase-like domain"/>
    <property type="match status" value="2"/>
</dbReference>
<accession>A0A5M3MJZ7</accession>
<gene>
    <name evidence="1" type="ORF">CONPUDRAFT_125865</name>
</gene>
<sequence>MTVPSPYALLPLTIFDDAWSPTNFATGWLVEGIIDENKLRTALNALTLKWRLLSGRLEKVNGDTYTKWLLRVPLGDLPPDYATFSLTSRVSEVPLSRYVTLPLPPVSPFPPGDVFIHSTMPHDSEGWAAQKAPLTFWHLTYFHSRDSSDSSPSYTCIGFTWPHGIFDGVGASLVLRALDDELHGRDWTVPFTLSEGYNENPLQRVLDDSSTQSGAEIAKYKGMCAVPWWIAIFGLLWCAWETWWLKAQYRLIVVPRNVYQRLADDVRVQLQERYGSTLEVDPSKITSSDVLTAFLFKALYGVGARPDLKINCTYFIEFRKQISTDAFDFAKFPHNSFVPLSHPITTVSSLRETSLADLAYTFARSRLSFDSTQVFSAYHFLRDLSTKKGFLFNPAHPDVDEALMVSNVSAQRIVEFDWTSLGAGRTVSSYRINSSRLPVRFSRLLSLAGRLADGSALIDGVLTERSWDHVQREFEQLITDYS</sequence>
<comment type="caution">
    <text evidence="1">The sequence shown here is derived from an EMBL/GenBank/DDBJ whole genome shotgun (WGS) entry which is preliminary data.</text>
</comment>
<dbReference type="EMBL" id="JH711580">
    <property type="protein sequence ID" value="EIW79542.1"/>
    <property type="molecule type" value="Genomic_DNA"/>
</dbReference>
<dbReference type="OrthoDB" id="21502at2759"/>
<name>A0A5M3MJZ7_CONPW</name>